<dbReference type="Pfam" id="PF01966">
    <property type="entry name" value="HD"/>
    <property type="match status" value="1"/>
</dbReference>
<proteinExistence type="predicted"/>
<dbReference type="EMBL" id="JAKOGI010000008">
    <property type="protein sequence ID" value="KAJ8451641.1"/>
    <property type="molecule type" value="Genomic_DNA"/>
</dbReference>
<gene>
    <name evidence="2" type="ORF">Cgig2_018275</name>
</gene>
<dbReference type="AlphaFoldDB" id="A0A9Q1KZG7"/>
<dbReference type="InterPro" id="IPR006674">
    <property type="entry name" value="HD_domain"/>
</dbReference>
<dbReference type="GO" id="GO:0006203">
    <property type="term" value="P:dGTP catabolic process"/>
    <property type="evidence" value="ECO:0007669"/>
    <property type="project" value="TreeGrafter"/>
</dbReference>
<reference evidence="2" key="1">
    <citation type="submission" date="2022-04" db="EMBL/GenBank/DDBJ databases">
        <title>Carnegiea gigantea Genome sequencing and assembly v2.</title>
        <authorList>
            <person name="Copetti D."/>
            <person name="Sanderson M.J."/>
            <person name="Burquez A."/>
            <person name="Wojciechowski M.F."/>
        </authorList>
    </citation>
    <scope>NUCLEOTIDE SEQUENCE</scope>
    <source>
        <strain evidence="2">SGP5-SGP5p</strain>
        <tissue evidence="2">Aerial part</tissue>
    </source>
</reference>
<dbReference type="Gene3D" id="1.10.3210.10">
    <property type="entry name" value="Hypothetical protein af1432"/>
    <property type="match status" value="1"/>
</dbReference>
<organism evidence="2 3">
    <name type="scientific">Carnegiea gigantea</name>
    <dbReference type="NCBI Taxonomy" id="171969"/>
    <lineage>
        <taxon>Eukaryota</taxon>
        <taxon>Viridiplantae</taxon>
        <taxon>Streptophyta</taxon>
        <taxon>Embryophyta</taxon>
        <taxon>Tracheophyta</taxon>
        <taxon>Spermatophyta</taxon>
        <taxon>Magnoliopsida</taxon>
        <taxon>eudicotyledons</taxon>
        <taxon>Gunneridae</taxon>
        <taxon>Pentapetalae</taxon>
        <taxon>Caryophyllales</taxon>
        <taxon>Cactineae</taxon>
        <taxon>Cactaceae</taxon>
        <taxon>Cactoideae</taxon>
        <taxon>Echinocereeae</taxon>
        <taxon>Carnegiea</taxon>
    </lineage>
</organism>
<protein>
    <recommendedName>
        <fullName evidence="1">HD domain-containing protein</fullName>
    </recommendedName>
</protein>
<name>A0A9Q1KZG7_9CARY</name>
<dbReference type="GO" id="GO:0005634">
    <property type="term" value="C:nucleus"/>
    <property type="evidence" value="ECO:0007669"/>
    <property type="project" value="TreeGrafter"/>
</dbReference>
<evidence type="ECO:0000259" key="1">
    <source>
        <dbReference type="PROSITE" id="PS51831"/>
    </source>
</evidence>
<dbReference type="PANTHER" id="PTHR11373:SF4">
    <property type="entry name" value="DEOXYNUCLEOSIDE TRIPHOSPHATE TRIPHOSPHOHYDROLASE SAMHD1"/>
    <property type="match status" value="1"/>
</dbReference>
<evidence type="ECO:0000313" key="3">
    <source>
        <dbReference type="Proteomes" id="UP001153076"/>
    </source>
</evidence>
<dbReference type="Gene3D" id="3.30.70.2760">
    <property type="match status" value="1"/>
</dbReference>
<keyword evidence="3" id="KW-1185">Reference proteome</keyword>
<dbReference type="InterPro" id="IPR003607">
    <property type="entry name" value="HD/PDEase_dom"/>
</dbReference>
<dbReference type="PANTHER" id="PTHR11373">
    <property type="entry name" value="DEOXYNUCLEOSIDE TRIPHOSPHATE TRIPHOSPHOHYDROLASE"/>
    <property type="match status" value="1"/>
</dbReference>
<dbReference type="SMART" id="SM00471">
    <property type="entry name" value="HDc"/>
    <property type="match status" value="1"/>
</dbReference>
<dbReference type="PROSITE" id="PS51831">
    <property type="entry name" value="HD"/>
    <property type="match status" value="1"/>
</dbReference>
<evidence type="ECO:0000313" key="2">
    <source>
        <dbReference type="EMBL" id="KAJ8451641.1"/>
    </source>
</evidence>
<dbReference type="OrthoDB" id="9991235at2759"/>
<sequence length="494" mass="56534">MGDIHGDDSQCRSRSFSDSRRFSKYVKDNVHGNICLDQLALKFIDTEQFQRLRDLKQLGVTHLVYPGAVHSRFEHSLGVYHIAGEAVNEIKKYQGSELEITDNDIQTVKLAGLLHDVGHGPFSHTFESVFLPQVLPGSTWSHEDMSTRMVEYIVDEHNVEIDAEMLKKVKEMIVASSEHASLYSIKEKRFLYDIVANGRSGIDVDKFDYIVRDSRACGLGCSFQFERLLQTMRVMGDEICYRAKEYLTIHKLFITRADLHRTVYTHAKVKAIELMIVDALLKANNPLRIALRVHDPAEFWKVRDLGIFCAAVRILLSSSESLDDTIIKTIEASENPELKESRDLILRIRRRDLYQFCNEFAVPRGMLEHFKDITAQDIICSQVSGGISLKEEDMAVSNIKIDLTRGTNNPLESIRFFQDYDTDEKFSIQDERISHLLPGCCQDKIVRVYSKKPELVAVVSEAFENLQLKMFGRKAQVHATPKKKKSRSQMKPLV</sequence>
<dbReference type="FunFam" id="3.30.70.2760:FF:000001">
    <property type="entry name" value="Metal-dependent phosphohydrolase HD domain-containing protein"/>
    <property type="match status" value="1"/>
</dbReference>
<dbReference type="FunFam" id="1.10.3210.10:FF:000017">
    <property type="entry name" value="Deoxynucleoside triphosphate triphosphohydrolase SAMHD1"/>
    <property type="match status" value="1"/>
</dbReference>
<accession>A0A9Q1KZG7</accession>
<dbReference type="Proteomes" id="UP001153076">
    <property type="component" value="Unassembled WGS sequence"/>
</dbReference>
<dbReference type="InterPro" id="IPR050135">
    <property type="entry name" value="dGTPase-like"/>
</dbReference>
<dbReference type="CDD" id="cd00077">
    <property type="entry name" value="HDc"/>
    <property type="match status" value="1"/>
</dbReference>
<dbReference type="GO" id="GO:0008832">
    <property type="term" value="F:dGTPase activity"/>
    <property type="evidence" value="ECO:0007669"/>
    <property type="project" value="TreeGrafter"/>
</dbReference>
<feature type="domain" description="HD" evidence="1">
    <location>
        <begin position="72"/>
        <end position="210"/>
    </location>
</feature>
<comment type="caution">
    <text evidence="2">The sequence shown here is derived from an EMBL/GenBank/DDBJ whole genome shotgun (WGS) entry which is preliminary data.</text>
</comment>
<dbReference type="SUPFAM" id="SSF109604">
    <property type="entry name" value="HD-domain/PDEase-like"/>
    <property type="match status" value="1"/>
</dbReference>